<dbReference type="RefSeq" id="WP_394824422.1">
    <property type="nucleotide sequence ID" value="NZ_CP089984.1"/>
</dbReference>
<keyword evidence="3" id="KW-1185">Reference proteome</keyword>
<accession>A0ABZ2LWS9</accession>
<feature type="region of interest" description="Disordered" evidence="1">
    <location>
        <begin position="107"/>
        <end position="126"/>
    </location>
</feature>
<proteinExistence type="predicted"/>
<sequence length="374" mass="42265">MTEAVFEQEPSSPSLDVMVWGVPCVPSAASESMTWRFKTEARFPPQQSPKDLFKLNKIGLDKLIVRIPPRLSARNVAGWFLDEREELLELLTLLLRIMERARGQLPLAPSNQHDTKLSESDAPAAPTKDDWQIVRSNVASMNERIEALSRLSAEHDPRLARFLVNELRKDEIIDMRWLEILVQAVEQQRIASNEDRASLVNSLWRHAFTLRDATDSRSEPALWSALRQLGSMAPADVVEQFIKFMRPEDPPKTRQTALQSVQNMFSVQPPRDDLPLGAISARAIELVEKYLDPDMVSGSENMALGYNAFLVAALVGSTEAPRFAKYVTKLGRAWLTRRTESALRDTLARWRAHGITSRAERVLKECLDVLSSNV</sequence>
<name>A0ABZ2LWS9_9BACT</name>
<evidence type="ECO:0000313" key="3">
    <source>
        <dbReference type="Proteomes" id="UP001370348"/>
    </source>
</evidence>
<gene>
    <name evidence="2" type="ORF">LZC94_44155</name>
</gene>
<evidence type="ECO:0000313" key="2">
    <source>
        <dbReference type="EMBL" id="WXB14800.1"/>
    </source>
</evidence>
<reference evidence="2 3" key="1">
    <citation type="submission" date="2021-12" db="EMBL/GenBank/DDBJ databases">
        <title>Discovery of the Pendulisporaceae a myxobacterial family with distinct sporulation behavior and unique specialized metabolism.</title>
        <authorList>
            <person name="Garcia R."/>
            <person name="Popoff A."/>
            <person name="Bader C.D."/>
            <person name="Loehr J."/>
            <person name="Walesch S."/>
            <person name="Walt C."/>
            <person name="Boldt J."/>
            <person name="Bunk B."/>
            <person name="Haeckl F.J.F.P.J."/>
            <person name="Gunesch A.P."/>
            <person name="Birkelbach J."/>
            <person name="Nuebel U."/>
            <person name="Pietschmann T."/>
            <person name="Bach T."/>
            <person name="Mueller R."/>
        </authorList>
    </citation>
    <scope>NUCLEOTIDE SEQUENCE [LARGE SCALE GENOMIC DNA]</scope>
    <source>
        <strain evidence="2 3">MSr11954</strain>
    </source>
</reference>
<evidence type="ECO:0000256" key="1">
    <source>
        <dbReference type="SAM" id="MobiDB-lite"/>
    </source>
</evidence>
<dbReference type="EMBL" id="CP089984">
    <property type="protein sequence ID" value="WXB14800.1"/>
    <property type="molecule type" value="Genomic_DNA"/>
</dbReference>
<organism evidence="2 3">
    <name type="scientific">Pendulispora albinea</name>
    <dbReference type="NCBI Taxonomy" id="2741071"/>
    <lineage>
        <taxon>Bacteria</taxon>
        <taxon>Pseudomonadati</taxon>
        <taxon>Myxococcota</taxon>
        <taxon>Myxococcia</taxon>
        <taxon>Myxococcales</taxon>
        <taxon>Sorangiineae</taxon>
        <taxon>Pendulisporaceae</taxon>
        <taxon>Pendulispora</taxon>
    </lineage>
</organism>
<dbReference type="Proteomes" id="UP001370348">
    <property type="component" value="Chromosome"/>
</dbReference>
<protein>
    <submittedName>
        <fullName evidence="2">Uncharacterized protein</fullName>
    </submittedName>
</protein>